<dbReference type="AlphaFoldDB" id="A0A4D6KGW2"/>
<dbReference type="RefSeq" id="WP_015762412.1">
    <property type="nucleotide sequence ID" value="NZ_CP039375.1"/>
</dbReference>
<reference evidence="2 3" key="1">
    <citation type="submission" date="2019-04" db="EMBL/GenBank/DDBJ databases">
        <title>Complete genome sequence of Arthrobacter sp. ZXY-2 associated with effective atrazine degradation and salt adaptation.</title>
        <authorList>
            <person name="Zhao X."/>
        </authorList>
    </citation>
    <scope>NUCLEOTIDE SEQUENCE [LARGE SCALE GENOMIC DNA]</scope>
    <source>
        <strain evidence="3">ZP60</strain>
    </source>
</reference>
<dbReference type="OMA" id="HWHDWEV"/>
<name>A0A4D6KGW2_9EURY</name>
<dbReference type="InterPro" id="IPR006311">
    <property type="entry name" value="TAT_signal"/>
</dbReference>
<dbReference type="Proteomes" id="UP000297053">
    <property type="component" value="Chromosome"/>
</dbReference>
<reference evidence="2 3" key="2">
    <citation type="submission" date="2019-04" db="EMBL/GenBank/DDBJ databases">
        <authorList>
            <person name="Yang S."/>
            <person name="Wei W."/>
        </authorList>
    </citation>
    <scope>NUCLEOTIDE SEQUENCE [LARGE SCALE GENOMIC DNA]</scope>
    <source>
        <strain evidence="3">ZP60</strain>
    </source>
</reference>
<proteinExistence type="predicted"/>
<gene>
    <name evidence="2" type="ORF">E5139_10385</name>
</gene>
<sequence>MTEYASDLLDRRAFLAATAAVGTSAVAGCSALEAGEDATTTPVDEGRARELAERFAPTLYFDSAEQWFPTDPRPYESDREGETVVDGFDALDGYTERFRAAETPPDPTVFHNVVTYDDSPLAVVQYWAYSAFDQFTTNFHWHDWEVLHVFVDTDSDEPALFVASSHSRSVPNNEFLDPDRTVPRILQELGSHSSALSVNEERDRFQRLPTGGDIADITNRVVDDVESLASIPVAYGLPRDEGSRLPYVVPELDGAPLYEHDRLPSVEPEDLVPDELTVRSFDSLSAPPTDLPERETGLVFEFEGRNDPGTDADVAYELRSTADIEHISGFTGPQLSFEFSVPEAVEDAVAGHITTTGEPWNQPRYQNPAADISDPNHRRELAERYAAIGEPAPVNAVVTAVSSLVEDGEAPDGEGVTTEDSAVESVALLESDPSAVPTFRGVAVAQGVDAGQHRLTVNGAGVEPHSESITVEDRGVTAAGVDGEIPLVTREDATKVTVDPTESETEVTDFALEDDFGGRLYDAPVEGPDAVYVHRGGAYTGEIRDSDDELGAVRVNPTDEDRIAVERPTTGKESLASFLATITEETRAEIEGLDLDGRANAVQGLVRALEATGSAAQRAARRAADGDREGADRRLVAVQSGFEQVADNLERAADGLPDPIERAVDRRLSQARKRVEQALDAEKL</sequence>
<dbReference type="EMBL" id="CP039375">
    <property type="protein sequence ID" value="QCD66029.1"/>
    <property type="molecule type" value="Genomic_DNA"/>
</dbReference>
<evidence type="ECO:0000313" key="2">
    <source>
        <dbReference type="EMBL" id="QCD66029.1"/>
    </source>
</evidence>
<feature type="compositionally biased region" description="Polar residues" evidence="1">
    <location>
        <begin position="355"/>
        <end position="365"/>
    </location>
</feature>
<protein>
    <submittedName>
        <fullName evidence="2">Uncharacterized protein</fullName>
    </submittedName>
</protein>
<dbReference type="GeneID" id="42179347"/>
<dbReference type="PROSITE" id="PS51318">
    <property type="entry name" value="TAT"/>
    <property type="match status" value="1"/>
</dbReference>
<feature type="region of interest" description="Disordered" evidence="1">
    <location>
        <begin position="355"/>
        <end position="375"/>
    </location>
</feature>
<accession>A0A4D6KGW2</accession>
<evidence type="ECO:0000313" key="3">
    <source>
        <dbReference type="Proteomes" id="UP000297053"/>
    </source>
</evidence>
<organism evidence="2 3">
    <name type="scientific">Halomicrobium mukohataei</name>
    <dbReference type="NCBI Taxonomy" id="57705"/>
    <lineage>
        <taxon>Archaea</taxon>
        <taxon>Methanobacteriati</taxon>
        <taxon>Methanobacteriota</taxon>
        <taxon>Stenosarchaea group</taxon>
        <taxon>Halobacteria</taxon>
        <taxon>Halobacteriales</taxon>
        <taxon>Haloarculaceae</taxon>
        <taxon>Halomicrobium</taxon>
    </lineage>
</organism>
<dbReference type="KEGG" id="halz:E5139_10385"/>
<evidence type="ECO:0000256" key="1">
    <source>
        <dbReference type="SAM" id="MobiDB-lite"/>
    </source>
</evidence>